<evidence type="ECO:0008006" key="3">
    <source>
        <dbReference type="Google" id="ProtNLM"/>
    </source>
</evidence>
<keyword evidence="2" id="KW-1185">Reference proteome</keyword>
<reference evidence="1 2" key="1">
    <citation type="submission" date="2024-02" db="EMBL/GenBank/DDBJ databases">
        <title>Herpetosiphon gulosus NBRC 112829.</title>
        <authorList>
            <person name="Ichikawa N."/>
            <person name="Katano-Makiyama Y."/>
            <person name="Hidaka K."/>
        </authorList>
    </citation>
    <scope>NUCLEOTIDE SEQUENCE [LARGE SCALE GENOMIC DNA]</scope>
    <source>
        <strain evidence="1 2">NBRC 112829</strain>
    </source>
</reference>
<organism evidence="1 2">
    <name type="scientific">Herpetosiphon gulosus</name>
    <dbReference type="NCBI Taxonomy" id="1973496"/>
    <lineage>
        <taxon>Bacteria</taxon>
        <taxon>Bacillati</taxon>
        <taxon>Chloroflexota</taxon>
        <taxon>Chloroflexia</taxon>
        <taxon>Herpetosiphonales</taxon>
        <taxon>Herpetosiphonaceae</taxon>
        <taxon>Herpetosiphon</taxon>
    </lineage>
</organism>
<gene>
    <name evidence="1" type="ORF">Hgul01_02104</name>
</gene>
<sequence length="380" mass="43886">MAKIDPHGRPHQPVYCSALDSNSFEPIYAWLRTIVQTCPTCIDQLQPLAEFRANIPALPLPINWSTVPSYPKSKLEIVAMVRQALPHTWQISEYLPQLGLHINIEIAGVAINQAEIQPWIGEELLCYLDWTTPIEPQVLEIPPPHHPIMRNLEPNQLEVLPMNIPTSLLKIIHSLGASRPVLALLIDQQTKNVFWVCLNDYIDKINLPSQNGQFNDATYTTIFIPAKNRLGNNDLTIDILGFYAKRPKLLAAFSAFRAQKARLDSLKDTELINQARIFARINIHYDFWQTCRLWKPIIQLYHKFVHLADHGFVDPKMHKKAQKHEHYDEPIWESKWAEKPVNLVDSITYSDIIFCWLDMEQLAVSYEMHCRSWFLPTFSG</sequence>
<accession>A0ABP9X0I2</accession>
<evidence type="ECO:0000313" key="1">
    <source>
        <dbReference type="EMBL" id="GAA5528306.1"/>
    </source>
</evidence>
<name>A0ABP9X0I2_9CHLR</name>
<proteinExistence type="predicted"/>
<evidence type="ECO:0000313" key="2">
    <source>
        <dbReference type="Proteomes" id="UP001428290"/>
    </source>
</evidence>
<dbReference type="EMBL" id="BAABRU010000006">
    <property type="protein sequence ID" value="GAA5528306.1"/>
    <property type="molecule type" value="Genomic_DNA"/>
</dbReference>
<comment type="caution">
    <text evidence="1">The sequence shown here is derived from an EMBL/GenBank/DDBJ whole genome shotgun (WGS) entry which is preliminary data.</text>
</comment>
<protein>
    <recommendedName>
        <fullName evidence="3">DUF4365 domain-containing protein</fullName>
    </recommendedName>
</protein>
<dbReference type="Proteomes" id="UP001428290">
    <property type="component" value="Unassembled WGS sequence"/>
</dbReference>